<keyword evidence="3" id="KW-1003">Cell membrane</keyword>
<keyword evidence="6 7" id="KW-0472">Membrane</keyword>
<evidence type="ECO:0000259" key="9">
    <source>
        <dbReference type="Pfam" id="PF12704"/>
    </source>
</evidence>
<comment type="similarity">
    <text evidence="2">Belongs to the ABC-4 integral membrane protein family. LolC/E subfamily.</text>
</comment>
<keyword evidence="4 7" id="KW-0812">Transmembrane</keyword>
<accession>A0A653AEI8</accession>
<evidence type="ECO:0000256" key="5">
    <source>
        <dbReference type="ARBA" id="ARBA00022989"/>
    </source>
</evidence>
<comment type="subcellular location">
    <subcellularLocation>
        <location evidence="1">Cell membrane</location>
        <topology evidence="1">Multi-pass membrane protein</topology>
    </subcellularLocation>
</comment>
<dbReference type="AlphaFoldDB" id="A0A653AEI8"/>
<evidence type="ECO:0000256" key="6">
    <source>
        <dbReference type="ARBA" id="ARBA00023136"/>
    </source>
</evidence>
<evidence type="ECO:0000256" key="4">
    <source>
        <dbReference type="ARBA" id="ARBA00022692"/>
    </source>
</evidence>
<feature type="domain" description="MacB-like periplasmic core" evidence="9">
    <location>
        <begin position="20"/>
        <end position="238"/>
    </location>
</feature>
<organism evidence="10">
    <name type="scientific">uncultured Paludibacter sp</name>
    <dbReference type="NCBI Taxonomy" id="497635"/>
    <lineage>
        <taxon>Bacteria</taxon>
        <taxon>Pseudomonadati</taxon>
        <taxon>Bacteroidota</taxon>
        <taxon>Bacteroidia</taxon>
        <taxon>Bacteroidales</taxon>
        <taxon>Paludibacteraceae</taxon>
        <taxon>Paludibacter</taxon>
        <taxon>environmental samples</taxon>
    </lineage>
</organism>
<keyword evidence="5 7" id="KW-1133">Transmembrane helix</keyword>
<feature type="transmembrane region" description="Helical" evidence="7">
    <location>
        <begin position="21"/>
        <end position="45"/>
    </location>
</feature>
<proteinExistence type="inferred from homology"/>
<dbReference type="InterPro" id="IPR003838">
    <property type="entry name" value="ABC3_permease_C"/>
</dbReference>
<feature type="domain" description="ABC3 transporter permease C-terminal" evidence="8">
    <location>
        <begin position="277"/>
        <end position="407"/>
    </location>
</feature>
<evidence type="ECO:0000256" key="2">
    <source>
        <dbReference type="ARBA" id="ARBA00005236"/>
    </source>
</evidence>
<reference evidence="10" key="1">
    <citation type="submission" date="2018-07" db="EMBL/GenBank/DDBJ databases">
        <authorList>
            <consortium name="Genoscope - CEA"/>
            <person name="William W."/>
        </authorList>
    </citation>
    <scope>NUCLEOTIDE SEQUENCE</scope>
    <source>
        <strain evidence="10">IK1</strain>
    </source>
</reference>
<dbReference type="GO" id="GO:0098797">
    <property type="term" value="C:plasma membrane protein complex"/>
    <property type="evidence" value="ECO:0007669"/>
    <property type="project" value="TreeGrafter"/>
</dbReference>
<evidence type="ECO:0000256" key="7">
    <source>
        <dbReference type="SAM" id="Phobius"/>
    </source>
</evidence>
<feature type="transmembrane region" description="Helical" evidence="7">
    <location>
        <begin position="377"/>
        <end position="397"/>
    </location>
</feature>
<dbReference type="InterPro" id="IPR025857">
    <property type="entry name" value="MacB_PCD"/>
</dbReference>
<dbReference type="PANTHER" id="PTHR30489:SF0">
    <property type="entry name" value="LIPOPROTEIN-RELEASING SYSTEM TRANSMEMBRANE PROTEIN LOLE"/>
    <property type="match status" value="1"/>
</dbReference>
<dbReference type="Pfam" id="PF02687">
    <property type="entry name" value="FtsX"/>
    <property type="match status" value="1"/>
</dbReference>
<evidence type="ECO:0000256" key="3">
    <source>
        <dbReference type="ARBA" id="ARBA00022475"/>
    </source>
</evidence>
<evidence type="ECO:0000259" key="8">
    <source>
        <dbReference type="Pfam" id="PF02687"/>
    </source>
</evidence>
<evidence type="ECO:0000313" key="10">
    <source>
        <dbReference type="EMBL" id="VBB46458.1"/>
    </source>
</evidence>
<name>A0A653AEI8_9BACT</name>
<dbReference type="Pfam" id="PF12704">
    <property type="entry name" value="MacB_PCD"/>
    <property type="match status" value="1"/>
</dbReference>
<evidence type="ECO:0000256" key="1">
    <source>
        <dbReference type="ARBA" id="ARBA00004651"/>
    </source>
</evidence>
<protein>
    <submittedName>
        <fullName evidence="10">Putative Efflux ABC transporter, permease protein</fullName>
    </submittedName>
</protein>
<feature type="transmembrane region" description="Helical" evidence="7">
    <location>
        <begin position="318"/>
        <end position="345"/>
    </location>
</feature>
<dbReference type="EMBL" id="UPXZ01000033">
    <property type="protein sequence ID" value="VBB46458.1"/>
    <property type="molecule type" value="Genomic_DNA"/>
</dbReference>
<sequence length="415" mass="46365">MRNMIASIAWRNIWRNKLRSLVIVLAIAVGIIGAVTMNGFMMGMVEQRVESVIDTEISNIQIHNPNYLLNQEIKYHISNTAETIEKIKTIPEIKEVSSRIVSSAMATSASTGFGINLYGIHPEIEKKVSSIYKHINQGVYLKDGQNFPVVIGEKLSQKLNLNLDDKLIVTLTDTTGTITSGAFNIVGIYKTADDNFDVTHAYVKQSDLRKMINYPPNVVNELAVRLNKNDDTNLVINKLFKTFSSQIKQKQIIVQSWSQLNPADESMVEMMDYFSFLFLIIIFTALAFAIINVMLMAILERTREFGMLMALGMNKRKVFRMILLETIFLSVIGGLTGIVLGAVIVKYFSSYGFDLSSVASGMNSIGYNSIIYFKVKISFYLTSMVMVVLTAVVSGIFPALKALKLQPADAIREDS</sequence>
<dbReference type="GO" id="GO:0044874">
    <property type="term" value="P:lipoprotein localization to outer membrane"/>
    <property type="evidence" value="ECO:0007669"/>
    <property type="project" value="TreeGrafter"/>
</dbReference>
<gene>
    <name evidence="10" type="ORF">TRIP_D390079</name>
</gene>
<dbReference type="PANTHER" id="PTHR30489">
    <property type="entry name" value="LIPOPROTEIN-RELEASING SYSTEM TRANSMEMBRANE PROTEIN LOLE"/>
    <property type="match status" value="1"/>
</dbReference>
<dbReference type="InterPro" id="IPR051447">
    <property type="entry name" value="Lipoprotein-release_system"/>
</dbReference>
<feature type="transmembrane region" description="Helical" evidence="7">
    <location>
        <begin position="273"/>
        <end position="298"/>
    </location>
</feature>